<evidence type="ECO:0000256" key="6">
    <source>
        <dbReference type="RuleBase" id="RU000461"/>
    </source>
</evidence>
<reference evidence="8 9" key="1">
    <citation type="submission" date="2017-06" db="EMBL/GenBank/DDBJ databases">
        <title>Draft genome sequence of a variant of Elsinoe murrayae.</title>
        <authorList>
            <person name="Cheng Q."/>
        </authorList>
    </citation>
    <scope>NUCLEOTIDE SEQUENCE [LARGE SCALE GENOMIC DNA]</scope>
    <source>
        <strain evidence="8 9">CQ-2017a</strain>
    </source>
</reference>
<dbReference type="PRINTS" id="PR00385">
    <property type="entry name" value="P450"/>
</dbReference>
<evidence type="ECO:0000256" key="5">
    <source>
        <dbReference type="PIRSR" id="PIRSR602403-1"/>
    </source>
</evidence>
<dbReference type="Proteomes" id="UP000243797">
    <property type="component" value="Unassembled WGS sequence"/>
</dbReference>
<evidence type="ECO:0000256" key="4">
    <source>
        <dbReference type="ARBA" id="ARBA00023004"/>
    </source>
</evidence>
<keyword evidence="3 5" id="KW-0479">Metal-binding</keyword>
<dbReference type="GO" id="GO:0004497">
    <property type="term" value="F:monooxygenase activity"/>
    <property type="evidence" value="ECO:0007669"/>
    <property type="project" value="UniProtKB-KW"/>
</dbReference>
<dbReference type="InParanoid" id="A0A2K1QKE5"/>
<dbReference type="GO" id="GO:0005506">
    <property type="term" value="F:iron ion binding"/>
    <property type="evidence" value="ECO:0007669"/>
    <property type="project" value="InterPro"/>
</dbReference>
<name>A0A2K1QKE5_9PEZI</name>
<dbReference type="InterPro" id="IPR017972">
    <property type="entry name" value="Cyt_P450_CS"/>
</dbReference>
<keyword evidence="7" id="KW-0472">Membrane</keyword>
<dbReference type="Gene3D" id="1.10.630.10">
    <property type="entry name" value="Cytochrome P450"/>
    <property type="match status" value="1"/>
</dbReference>
<evidence type="ECO:0000256" key="7">
    <source>
        <dbReference type="SAM" id="Phobius"/>
    </source>
</evidence>
<organism evidence="8 9">
    <name type="scientific">Sphaceloma murrayae</name>
    <dbReference type="NCBI Taxonomy" id="2082308"/>
    <lineage>
        <taxon>Eukaryota</taxon>
        <taxon>Fungi</taxon>
        <taxon>Dikarya</taxon>
        <taxon>Ascomycota</taxon>
        <taxon>Pezizomycotina</taxon>
        <taxon>Dothideomycetes</taxon>
        <taxon>Dothideomycetidae</taxon>
        <taxon>Myriangiales</taxon>
        <taxon>Elsinoaceae</taxon>
        <taxon>Sphaceloma</taxon>
    </lineage>
</organism>
<dbReference type="GO" id="GO:0020037">
    <property type="term" value="F:heme binding"/>
    <property type="evidence" value="ECO:0007669"/>
    <property type="project" value="InterPro"/>
</dbReference>
<sequence>MDASLKTLQLDISGMVLPSFKAAPAAMIPLTSSFLSIPAYFIIVSLCAAIFWYFTRPFHSSFRHLPRPNQGLAVFRIFHEPNINEIETWIDSVPNKGLIRYYGAYNKERLLVTEPSSVRDLLKTEAYNFVKPKLQHILANNIANKGLLILEGDEHKVAKKGFAGAFQPQRVSNVYPLFWKVAADLQTCVASELKSGHSKIVRPVSAAAIDSIGQWGYSKNLEALTNPKARFARSYLGMFKMTPIGQTSLRIAALTDPEIVMSLPLRAAKTITGVMDYVRNFSTEIVKEHACVYEAQREGKATMSDDMLSMIMQSDVFNERQLVDQTVHFLAAATETSAGTTCWGIHLLSRHTDVQTRLRQEIRLHLPSPALLRDGRIDADRASAQVFDQMPYLSAVVKEILRFHSINTLLWRECVQKATLAGQEIPPETLVVYSPWAINRSPKHWGPDSKEFKPERWLKDANGGADEANCFLTFGAGPRRCIGEQYAVAQIKSFIAALVGRFEFKPLHENGTDDGEEIGSNYALTLFKIYEGWELAVREVEGW</sequence>
<keyword evidence="6" id="KW-0503">Monooxygenase</keyword>
<evidence type="ECO:0000313" key="8">
    <source>
        <dbReference type="EMBL" id="PNS15638.1"/>
    </source>
</evidence>
<dbReference type="PANTHER" id="PTHR24305">
    <property type="entry name" value="CYTOCHROME P450"/>
    <property type="match status" value="1"/>
</dbReference>
<dbReference type="PROSITE" id="PS00086">
    <property type="entry name" value="CYTOCHROME_P450"/>
    <property type="match status" value="1"/>
</dbReference>
<keyword evidence="4 5" id="KW-0408">Iron</keyword>
<keyword evidence="9" id="KW-1185">Reference proteome</keyword>
<dbReference type="Pfam" id="PF00067">
    <property type="entry name" value="p450"/>
    <property type="match status" value="1"/>
</dbReference>
<evidence type="ECO:0000256" key="1">
    <source>
        <dbReference type="ARBA" id="ARBA00001971"/>
    </source>
</evidence>
<dbReference type="InterPro" id="IPR002403">
    <property type="entry name" value="Cyt_P450_E_grp-IV"/>
</dbReference>
<keyword evidence="5 6" id="KW-0349">Heme</keyword>
<keyword evidence="6" id="KW-0560">Oxidoreductase</keyword>
<evidence type="ECO:0000256" key="3">
    <source>
        <dbReference type="ARBA" id="ARBA00022723"/>
    </source>
</evidence>
<keyword evidence="7" id="KW-0812">Transmembrane</keyword>
<comment type="similarity">
    <text evidence="2 6">Belongs to the cytochrome P450 family.</text>
</comment>
<dbReference type="InterPro" id="IPR036396">
    <property type="entry name" value="Cyt_P450_sf"/>
</dbReference>
<comment type="caution">
    <text evidence="8">The sequence shown here is derived from an EMBL/GenBank/DDBJ whole genome shotgun (WGS) entry which is preliminary data.</text>
</comment>
<gene>
    <name evidence="8" type="ORF">CAC42_4090</name>
</gene>
<evidence type="ECO:0000256" key="2">
    <source>
        <dbReference type="ARBA" id="ARBA00010617"/>
    </source>
</evidence>
<dbReference type="PRINTS" id="PR00465">
    <property type="entry name" value="EP450IV"/>
</dbReference>
<dbReference type="InterPro" id="IPR001128">
    <property type="entry name" value="Cyt_P450"/>
</dbReference>
<comment type="cofactor">
    <cofactor evidence="1 5">
        <name>heme</name>
        <dbReference type="ChEBI" id="CHEBI:30413"/>
    </cofactor>
</comment>
<dbReference type="AlphaFoldDB" id="A0A2K1QKE5"/>
<keyword evidence="7" id="KW-1133">Transmembrane helix</keyword>
<dbReference type="FunCoup" id="A0A2K1QKE5">
    <property type="interactions" value="1420"/>
</dbReference>
<dbReference type="STRING" id="2082308.A0A2K1QKE5"/>
<feature type="transmembrane region" description="Helical" evidence="7">
    <location>
        <begin position="37"/>
        <end position="55"/>
    </location>
</feature>
<dbReference type="EMBL" id="NKHZ01000068">
    <property type="protein sequence ID" value="PNS15638.1"/>
    <property type="molecule type" value="Genomic_DNA"/>
</dbReference>
<dbReference type="GO" id="GO:0016705">
    <property type="term" value="F:oxidoreductase activity, acting on paired donors, with incorporation or reduction of molecular oxygen"/>
    <property type="evidence" value="ECO:0007669"/>
    <property type="project" value="InterPro"/>
</dbReference>
<evidence type="ECO:0000313" key="9">
    <source>
        <dbReference type="Proteomes" id="UP000243797"/>
    </source>
</evidence>
<accession>A0A2K1QKE5</accession>
<dbReference type="SUPFAM" id="SSF48264">
    <property type="entry name" value="Cytochrome P450"/>
    <property type="match status" value="1"/>
</dbReference>
<dbReference type="InterPro" id="IPR050121">
    <property type="entry name" value="Cytochrome_P450_monoxygenase"/>
</dbReference>
<dbReference type="PANTHER" id="PTHR24305:SF166">
    <property type="entry name" value="CYTOCHROME P450 12A4, MITOCHONDRIAL-RELATED"/>
    <property type="match status" value="1"/>
</dbReference>
<protein>
    <submittedName>
        <fullName evidence="8">Isotrichodermin C-15 hydroxylase</fullName>
    </submittedName>
</protein>
<proteinExistence type="inferred from homology"/>
<dbReference type="OrthoDB" id="1470350at2759"/>
<feature type="binding site" description="axial binding residue" evidence="5">
    <location>
        <position position="481"/>
    </location>
    <ligand>
        <name>heme</name>
        <dbReference type="ChEBI" id="CHEBI:30413"/>
    </ligand>
    <ligandPart>
        <name>Fe</name>
        <dbReference type="ChEBI" id="CHEBI:18248"/>
    </ligandPart>
</feature>